<dbReference type="Pfam" id="PF01018">
    <property type="entry name" value="GTP1_OBG"/>
    <property type="match status" value="1"/>
</dbReference>
<evidence type="ECO:0000256" key="6">
    <source>
        <dbReference type="ARBA" id="ARBA00023242"/>
    </source>
</evidence>
<dbReference type="InterPro" id="IPR014100">
    <property type="entry name" value="GTP-bd_Obg/CgtA"/>
</dbReference>
<comment type="subcellular location">
    <subcellularLocation>
        <location evidence="1">Nucleus</location>
        <location evidence="1">Nucleolus</location>
    </subcellularLocation>
</comment>
<protein>
    <submittedName>
        <fullName evidence="11">GTP-binding protein 10-like</fullName>
    </submittedName>
</protein>
<sequence length="378" mass="41754">MVYLTRLLYRRSSEHIRDAFKKRFGGFQDTLRIYVKGGAGGMGLPSLGGQGGDGGDVVLVTSSKMTLRKLQMTEPTKRFTASNGVNSRERRLAGIRGVDRIVSVPSGVTVVSDDGQVIADLDQPGKQVVVAKGGKGGCAATEWNGQKGERKSVKLDLKLIADIGLVGFPNAGKSTLLGGLSRTKPKIADYPFTTVKPQIGIIHYDDNRQISMADLPGLVEGAHLNIGMGHMFLKHVERTKLLLFIIDVHGFQLSPKYLHRTAFETLSLLNRELELYKPELISKPAILAINKLDTEESQEKLQPLLEKLQQCGDYSDLPQDIAPSMPIKFKEILQISAKESTGLEPLKTRIRELLDKEADEERENDRQELLQSKAKEKI</sequence>
<dbReference type="SUPFAM" id="SSF82051">
    <property type="entry name" value="Obg GTP-binding protein N-terminal domain"/>
    <property type="match status" value="1"/>
</dbReference>
<keyword evidence="4" id="KW-0547">Nucleotide-binding</keyword>
<dbReference type="InterPro" id="IPR045086">
    <property type="entry name" value="OBG_GTPase"/>
</dbReference>
<comment type="similarity">
    <text evidence="2">Belongs to the TRAFAC class OBG-HflX-like GTPase superfamily. OBG GTPase family.</text>
</comment>
<evidence type="ECO:0000256" key="7">
    <source>
        <dbReference type="SAM" id="MobiDB-lite"/>
    </source>
</evidence>
<gene>
    <name evidence="11" type="primary">LOC100378726</name>
</gene>
<evidence type="ECO:0000259" key="8">
    <source>
        <dbReference type="PROSITE" id="PS51710"/>
    </source>
</evidence>
<dbReference type="Proteomes" id="UP000694865">
    <property type="component" value="Unplaced"/>
</dbReference>
<dbReference type="InterPro" id="IPR006169">
    <property type="entry name" value="GTP1_OBG_dom"/>
</dbReference>
<dbReference type="InterPro" id="IPR027417">
    <property type="entry name" value="P-loop_NTPase"/>
</dbReference>
<dbReference type="PROSITE" id="PS51710">
    <property type="entry name" value="G_OBG"/>
    <property type="match status" value="1"/>
</dbReference>
<dbReference type="InterPro" id="IPR006073">
    <property type="entry name" value="GTP-bd"/>
</dbReference>
<evidence type="ECO:0000313" key="10">
    <source>
        <dbReference type="Proteomes" id="UP000694865"/>
    </source>
</evidence>
<organism evidence="10 11">
    <name type="scientific">Saccoglossus kowalevskii</name>
    <name type="common">Acorn worm</name>
    <dbReference type="NCBI Taxonomy" id="10224"/>
    <lineage>
        <taxon>Eukaryota</taxon>
        <taxon>Metazoa</taxon>
        <taxon>Hemichordata</taxon>
        <taxon>Enteropneusta</taxon>
        <taxon>Harrimaniidae</taxon>
        <taxon>Saccoglossus</taxon>
    </lineage>
</organism>
<evidence type="ECO:0000259" key="9">
    <source>
        <dbReference type="PROSITE" id="PS51883"/>
    </source>
</evidence>
<evidence type="ECO:0000256" key="4">
    <source>
        <dbReference type="ARBA" id="ARBA00022741"/>
    </source>
</evidence>
<feature type="domain" description="Obg" evidence="9">
    <location>
        <begin position="25"/>
        <end position="160"/>
    </location>
</feature>
<proteinExistence type="inferred from homology"/>
<dbReference type="Pfam" id="PF01926">
    <property type="entry name" value="MMR_HSR1"/>
    <property type="match status" value="1"/>
</dbReference>
<dbReference type="PRINTS" id="PR00326">
    <property type="entry name" value="GTP1OBG"/>
</dbReference>
<feature type="region of interest" description="Disordered" evidence="7">
    <location>
        <begin position="358"/>
        <end position="378"/>
    </location>
</feature>
<evidence type="ECO:0000256" key="5">
    <source>
        <dbReference type="ARBA" id="ARBA00023134"/>
    </source>
</evidence>
<dbReference type="PANTHER" id="PTHR11702">
    <property type="entry name" value="DEVELOPMENTALLY REGULATED GTP-BINDING PROTEIN-RELATED"/>
    <property type="match status" value="1"/>
</dbReference>
<dbReference type="PIRSF" id="PIRSF002401">
    <property type="entry name" value="GTP_bd_Obg/CgtA"/>
    <property type="match status" value="1"/>
</dbReference>
<feature type="compositionally biased region" description="Basic and acidic residues" evidence="7">
    <location>
        <begin position="363"/>
        <end position="378"/>
    </location>
</feature>
<dbReference type="RefSeq" id="XP_002737247.1">
    <property type="nucleotide sequence ID" value="XM_002737201.2"/>
</dbReference>
<evidence type="ECO:0000256" key="3">
    <source>
        <dbReference type="ARBA" id="ARBA00022517"/>
    </source>
</evidence>
<dbReference type="InterPro" id="IPR036726">
    <property type="entry name" value="GTP1_OBG_dom_sf"/>
</dbReference>
<dbReference type="Gene3D" id="2.70.210.12">
    <property type="entry name" value="GTP1/OBG domain"/>
    <property type="match status" value="1"/>
</dbReference>
<accession>A0ABM0GTV5</accession>
<dbReference type="PANTHER" id="PTHR11702:SF43">
    <property type="entry name" value="GTP-BINDING PROTEIN 10"/>
    <property type="match status" value="1"/>
</dbReference>
<name>A0ABM0GTV5_SACKO</name>
<keyword evidence="6" id="KW-0539">Nucleus</keyword>
<dbReference type="GeneID" id="100378726"/>
<feature type="domain" description="OBG-type G" evidence="8">
    <location>
        <begin position="161"/>
        <end position="355"/>
    </location>
</feature>
<keyword evidence="5" id="KW-0342">GTP-binding</keyword>
<evidence type="ECO:0000256" key="1">
    <source>
        <dbReference type="ARBA" id="ARBA00004604"/>
    </source>
</evidence>
<dbReference type="CDD" id="cd01898">
    <property type="entry name" value="Obg"/>
    <property type="match status" value="1"/>
</dbReference>
<dbReference type="Gene3D" id="3.40.50.300">
    <property type="entry name" value="P-loop containing nucleotide triphosphate hydrolases"/>
    <property type="match status" value="1"/>
</dbReference>
<evidence type="ECO:0000256" key="2">
    <source>
        <dbReference type="ARBA" id="ARBA00007699"/>
    </source>
</evidence>
<dbReference type="PROSITE" id="PS51883">
    <property type="entry name" value="OBG"/>
    <property type="match status" value="1"/>
</dbReference>
<keyword evidence="3" id="KW-0690">Ribosome biogenesis</keyword>
<reference evidence="11" key="1">
    <citation type="submission" date="2025-08" db="UniProtKB">
        <authorList>
            <consortium name="RefSeq"/>
        </authorList>
    </citation>
    <scope>IDENTIFICATION</scope>
    <source>
        <tissue evidence="11">Testes</tissue>
    </source>
</reference>
<dbReference type="SUPFAM" id="SSF52540">
    <property type="entry name" value="P-loop containing nucleoside triphosphate hydrolases"/>
    <property type="match status" value="1"/>
</dbReference>
<dbReference type="InterPro" id="IPR031167">
    <property type="entry name" value="G_OBG"/>
</dbReference>
<keyword evidence="10" id="KW-1185">Reference proteome</keyword>
<evidence type="ECO:0000313" key="11">
    <source>
        <dbReference type="RefSeq" id="XP_002737247.1"/>
    </source>
</evidence>